<dbReference type="InterPro" id="IPR016032">
    <property type="entry name" value="Sig_transdc_resp-reg_C-effctor"/>
</dbReference>
<dbReference type="PANTHER" id="PTHR44688:SF16">
    <property type="entry name" value="DNA-BINDING TRANSCRIPTIONAL ACTIVATOR DEVR_DOSR"/>
    <property type="match status" value="1"/>
</dbReference>
<evidence type="ECO:0000256" key="1">
    <source>
        <dbReference type="ARBA" id="ARBA00023015"/>
    </source>
</evidence>
<dbReference type="Pfam" id="PF00196">
    <property type="entry name" value="GerE"/>
    <property type="match status" value="1"/>
</dbReference>
<dbReference type="PROSITE" id="PS50043">
    <property type="entry name" value="HTH_LUXR_2"/>
    <property type="match status" value="1"/>
</dbReference>
<comment type="caution">
    <text evidence="5">The sequence shown here is derived from an EMBL/GenBank/DDBJ whole genome shotgun (WGS) entry which is preliminary data.</text>
</comment>
<dbReference type="RefSeq" id="WP_377851014.1">
    <property type="nucleotide sequence ID" value="NZ_JBHLZU010000006.1"/>
</dbReference>
<keyword evidence="6" id="KW-1185">Reference proteome</keyword>
<dbReference type="SMART" id="SM00421">
    <property type="entry name" value="HTH_LUXR"/>
    <property type="match status" value="1"/>
</dbReference>
<keyword evidence="2" id="KW-0238">DNA-binding</keyword>
<dbReference type="PANTHER" id="PTHR44688">
    <property type="entry name" value="DNA-BINDING TRANSCRIPTIONAL ACTIVATOR DEVR_DOSR"/>
    <property type="match status" value="1"/>
</dbReference>
<reference evidence="5 6" key="1">
    <citation type="submission" date="2024-09" db="EMBL/GenBank/DDBJ databases">
        <authorList>
            <person name="Sun Q."/>
            <person name="Mori K."/>
        </authorList>
    </citation>
    <scope>NUCLEOTIDE SEQUENCE [LARGE SCALE GENOMIC DNA]</scope>
    <source>
        <strain evidence="5 6">TBRC 7907</strain>
    </source>
</reference>
<dbReference type="SUPFAM" id="SSF46894">
    <property type="entry name" value="C-terminal effector domain of the bipartite response regulators"/>
    <property type="match status" value="1"/>
</dbReference>
<sequence length="85" mass="9765">MTYTEEPVRPTWLDGLERVHRLTSREYEVFLLLVKGSSNQELADSLSLTERTVRAHLTQILQKLELGSRLEACLLSYAHSSRLHA</sequence>
<organism evidence="5 6">
    <name type="scientific">Allokutzneria oryzae</name>
    <dbReference type="NCBI Taxonomy" id="1378989"/>
    <lineage>
        <taxon>Bacteria</taxon>
        <taxon>Bacillati</taxon>
        <taxon>Actinomycetota</taxon>
        <taxon>Actinomycetes</taxon>
        <taxon>Pseudonocardiales</taxon>
        <taxon>Pseudonocardiaceae</taxon>
        <taxon>Allokutzneria</taxon>
    </lineage>
</organism>
<evidence type="ECO:0000256" key="2">
    <source>
        <dbReference type="ARBA" id="ARBA00023125"/>
    </source>
</evidence>
<dbReference type="InterPro" id="IPR000792">
    <property type="entry name" value="Tscrpt_reg_LuxR_C"/>
</dbReference>
<keyword evidence="1" id="KW-0805">Transcription regulation</keyword>
<gene>
    <name evidence="5" type="ORF">ACFFQA_07895</name>
</gene>
<name>A0ABV5ZSK3_9PSEU</name>
<feature type="domain" description="HTH luxR-type" evidence="4">
    <location>
        <begin position="15"/>
        <end position="80"/>
    </location>
</feature>
<keyword evidence="3" id="KW-0804">Transcription</keyword>
<dbReference type="Gene3D" id="1.10.10.10">
    <property type="entry name" value="Winged helix-like DNA-binding domain superfamily/Winged helix DNA-binding domain"/>
    <property type="match status" value="1"/>
</dbReference>
<dbReference type="Proteomes" id="UP001589693">
    <property type="component" value="Unassembled WGS sequence"/>
</dbReference>
<proteinExistence type="predicted"/>
<evidence type="ECO:0000256" key="3">
    <source>
        <dbReference type="ARBA" id="ARBA00023163"/>
    </source>
</evidence>
<dbReference type="EMBL" id="JBHLZU010000006">
    <property type="protein sequence ID" value="MFB9903857.1"/>
    <property type="molecule type" value="Genomic_DNA"/>
</dbReference>
<accession>A0ABV5ZSK3</accession>
<evidence type="ECO:0000259" key="4">
    <source>
        <dbReference type="PROSITE" id="PS50043"/>
    </source>
</evidence>
<dbReference type="CDD" id="cd06170">
    <property type="entry name" value="LuxR_C_like"/>
    <property type="match status" value="1"/>
</dbReference>
<evidence type="ECO:0000313" key="5">
    <source>
        <dbReference type="EMBL" id="MFB9903857.1"/>
    </source>
</evidence>
<evidence type="ECO:0000313" key="6">
    <source>
        <dbReference type="Proteomes" id="UP001589693"/>
    </source>
</evidence>
<dbReference type="InterPro" id="IPR036388">
    <property type="entry name" value="WH-like_DNA-bd_sf"/>
</dbReference>
<protein>
    <submittedName>
        <fullName evidence="5">Response regulator transcription factor</fullName>
    </submittedName>
</protein>
<dbReference type="PRINTS" id="PR00038">
    <property type="entry name" value="HTHLUXR"/>
</dbReference>